<evidence type="ECO:0008006" key="5">
    <source>
        <dbReference type="Google" id="ProtNLM"/>
    </source>
</evidence>
<reference evidence="3 4" key="1">
    <citation type="submission" date="2020-01" db="EMBL/GenBank/DDBJ databases">
        <title>Polyphasic characterisation and genomic insights into a novel alkali tolerant bacterium VR-M41.</title>
        <authorList>
            <person name="Vemuluri V.R."/>
        </authorList>
    </citation>
    <scope>NUCLEOTIDE SEQUENCE [LARGE SCALE GENOMIC DNA]</scope>
    <source>
        <strain evidence="3 4">VR-M41</strain>
    </source>
</reference>
<feature type="chain" id="PRO_5045774731" description="SbsC C-terminal domain-containing protein" evidence="2">
    <location>
        <begin position="26"/>
        <end position="361"/>
    </location>
</feature>
<gene>
    <name evidence="3" type="ORF">GYN08_00945</name>
</gene>
<keyword evidence="1" id="KW-0175">Coiled coil</keyword>
<dbReference type="RefSeq" id="WP_166271633.1">
    <property type="nucleotide sequence ID" value="NZ_JAAFGS010000001.1"/>
</dbReference>
<feature type="coiled-coil region" evidence="1">
    <location>
        <begin position="158"/>
        <end position="185"/>
    </location>
</feature>
<evidence type="ECO:0000256" key="1">
    <source>
        <dbReference type="SAM" id="Coils"/>
    </source>
</evidence>
<proteinExistence type="predicted"/>
<evidence type="ECO:0000313" key="3">
    <source>
        <dbReference type="EMBL" id="NGZ73864.1"/>
    </source>
</evidence>
<comment type="caution">
    <text evidence="3">The sequence shown here is derived from an EMBL/GenBank/DDBJ whole genome shotgun (WGS) entry which is preliminary data.</text>
</comment>
<accession>A0ABX0F1Q7</accession>
<name>A0ABX0F1Q7_9BACL</name>
<dbReference type="Gene3D" id="6.10.250.3150">
    <property type="match status" value="1"/>
</dbReference>
<sequence length="361" mass="40858">MSKRLCAGLLAAALALAAGADTASASGTAEEWTPEQRKLLQNTLSLNELQRDVERIAGEQEQLSRQRERLNEEIKRLEGRIADSRERTGTIVRTQYMQSQRPMLLSLLNARSFGELTRLYTYYRLAVRHDEEVLLAFRRDTDDLRSRRDDLAANALRLEDIKLGIENQQRRLRALQEDIDAGLLASDDPASLGRLAEELNVYWNNVGLYEVDEYFSSLAAASNKLPDFLQSSGKMQVSGLGTRYTIELTDGELNDFLRSQSSDFENFAFTFEDGRVVAEGQQGRLTLRIEGRYTLEAEPDNAILFHVDKLVFNGLELPESTRKELEQKYDLGFYPQQVAPVEVSSVETANGRLKISLRLTL</sequence>
<evidence type="ECO:0000313" key="4">
    <source>
        <dbReference type="Proteomes" id="UP000800303"/>
    </source>
</evidence>
<feature type="signal peptide" evidence="2">
    <location>
        <begin position="1"/>
        <end position="25"/>
    </location>
</feature>
<organism evidence="3 4">
    <name type="scientific">Saccharibacillus alkalitolerans</name>
    <dbReference type="NCBI Taxonomy" id="2705290"/>
    <lineage>
        <taxon>Bacteria</taxon>
        <taxon>Bacillati</taxon>
        <taxon>Bacillota</taxon>
        <taxon>Bacilli</taxon>
        <taxon>Bacillales</taxon>
        <taxon>Paenibacillaceae</taxon>
        <taxon>Saccharibacillus</taxon>
    </lineage>
</organism>
<dbReference type="Proteomes" id="UP000800303">
    <property type="component" value="Unassembled WGS sequence"/>
</dbReference>
<protein>
    <recommendedName>
        <fullName evidence="5">SbsC C-terminal domain-containing protein</fullName>
    </recommendedName>
</protein>
<keyword evidence="4" id="KW-1185">Reference proteome</keyword>
<feature type="coiled-coil region" evidence="1">
    <location>
        <begin position="46"/>
        <end position="87"/>
    </location>
</feature>
<dbReference type="EMBL" id="JAAFGS010000001">
    <property type="protein sequence ID" value="NGZ73864.1"/>
    <property type="molecule type" value="Genomic_DNA"/>
</dbReference>
<keyword evidence="2" id="KW-0732">Signal</keyword>
<evidence type="ECO:0000256" key="2">
    <source>
        <dbReference type="SAM" id="SignalP"/>
    </source>
</evidence>